<dbReference type="HAMAP" id="MF_01152">
    <property type="entry name" value="DnaJ"/>
    <property type="match status" value="1"/>
</dbReference>
<evidence type="ECO:0000256" key="15">
    <source>
        <dbReference type="PROSITE-ProRule" id="PRU00546"/>
    </source>
</evidence>
<feature type="binding site" evidence="14">
    <location>
        <position position="150"/>
    </location>
    <ligand>
        <name>Zn(2+)</name>
        <dbReference type="ChEBI" id="CHEBI:29105"/>
        <label>1</label>
    </ligand>
</feature>
<dbReference type="Gene3D" id="1.10.287.110">
    <property type="entry name" value="DnaJ domain"/>
    <property type="match status" value="1"/>
</dbReference>
<feature type="binding site" evidence="14">
    <location>
        <position position="203"/>
    </location>
    <ligand>
        <name>Zn(2+)</name>
        <dbReference type="ChEBI" id="CHEBI:29105"/>
        <label>1</label>
    </ligand>
</feature>
<dbReference type="PROSITE" id="PS50076">
    <property type="entry name" value="DNAJ_2"/>
    <property type="match status" value="1"/>
</dbReference>
<evidence type="ECO:0000313" key="18">
    <source>
        <dbReference type="EMBL" id="AUM12157.1"/>
    </source>
</evidence>
<dbReference type="InterPro" id="IPR001623">
    <property type="entry name" value="DnaJ_domain"/>
</dbReference>
<evidence type="ECO:0000259" key="16">
    <source>
        <dbReference type="PROSITE" id="PS50076"/>
    </source>
</evidence>
<dbReference type="NCBIfam" id="TIGR02349">
    <property type="entry name" value="DnaJ_bact"/>
    <property type="match status" value="1"/>
</dbReference>
<dbReference type="InterPro" id="IPR018253">
    <property type="entry name" value="DnaJ_domain_CS"/>
</dbReference>
<dbReference type="CDD" id="cd06257">
    <property type="entry name" value="DnaJ"/>
    <property type="match status" value="1"/>
</dbReference>
<evidence type="ECO:0000256" key="11">
    <source>
        <dbReference type="ARBA" id="ARBA00053423"/>
    </source>
</evidence>
<dbReference type="PROSITE" id="PS51188">
    <property type="entry name" value="ZF_CR"/>
    <property type="match status" value="1"/>
</dbReference>
<reference evidence="19" key="1">
    <citation type="submission" date="2017-08" db="EMBL/GenBank/DDBJ databases">
        <title>Direct submision.</title>
        <authorList>
            <person name="Kim S.-J."/>
            <person name="Rhee S.-K."/>
        </authorList>
    </citation>
    <scope>NUCLEOTIDE SEQUENCE [LARGE SCALE GENOMIC DNA]</scope>
    <source>
        <strain evidence="19">GI5</strain>
    </source>
</reference>
<dbReference type="GO" id="GO:0009408">
    <property type="term" value="P:response to heat"/>
    <property type="evidence" value="ECO:0007669"/>
    <property type="project" value="InterPro"/>
</dbReference>
<keyword evidence="5 14" id="KW-0479">Metal-binding</keyword>
<dbReference type="GO" id="GO:0008270">
    <property type="term" value="F:zinc ion binding"/>
    <property type="evidence" value="ECO:0007669"/>
    <property type="project" value="UniProtKB-UniRule"/>
</dbReference>
<dbReference type="Gene3D" id="2.10.230.10">
    <property type="entry name" value="Heat shock protein DnaJ, cysteine-rich domain"/>
    <property type="match status" value="1"/>
</dbReference>
<evidence type="ECO:0000256" key="4">
    <source>
        <dbReference type="ARBA" id="ARBA00022705"/>
    </source>
</evidence>
<comment type="subcellular location">
    <subcellularLocation>
        <location evidence="1 14">Cytoplasm</location>
    </subcellularLocation>
</comment>
<dbReference type="CDD" id="cd10747">
    <property type="entry name" value="DnaJ_C"/>
    <property type="match status" value="1"/>
</dbReference>
<feature type="binding site" evidence="14">
    <location>
        <position position="192"/>
    </location>
    <ligand>
        <name>Zn(2+)</name>
        <dbReference type="ChEBI" id="CHEBI:29105"/>
        <label>2</label>
    </ligand>
</feature>
<feature type="repeat" description="CXXCXGXG motif" evidence="14">
    <location>
        <begin position="167"/>
        <end position="174"/>
    </location>
</feature>
<dbReference type="AlphaFoldDB" id="A0A2K9LIU4"/>
<dbReference type="Pfam" id="PF00226">
    <property type="entry name" value="DnaJ"/>
    <property type="match status" value="1"/>
</dbReference>
<keyword evidence="6 14" id="KW-0677">Repeat</keyword>
<evidence type="ECO:0000256" key="10">
    <source>
        <dbReference type="ARBA" id="ARBA00023186"/>
    </source>
</evidence>
<dbReference type="OrthoDB" id="9779889at2"/>
<protein>
    <recommendedName>
        <fullName evidence="13 14">Chaperone protein DnaJ</fullName>
    </recommendedName>
</protein>
<dbReference type="Pfam" id="PF01556">
    <property type="entry name" value="DnaJ_C"/>
    <property type="match status" value="1"/>
</dbReference>
<evidence type="ECO:0000256" key="13">
    <source>
        <dbReference type="ARBA" id="ARBA00067609"/>
    </source>
</evidence>
<feature type="binding site" evidence="14">
    <location>
        <position position="153"/>
    </location>
    <ligand>
        <name>Zn(2+)</name>
        <dbReference type="ChEBI" id="CHEBI:29105"/>
        <label>1</label>
    </ligand>
</feature>
<dbReference type="FunFam" id="2.60.260.20:FF:000004">
    <property type="entry name" value="Molecular chaperone DnaJ"/>
    <property type="match status" value="1"/>
</dbReference>
<feature type="binding site" evidence="14">
    <location>
        <position position="170"/>
    </location>
    <ligand>
        <name>Zn(2+)</name>
        <dbReference type="ChEBI" id="CHEBI:29105"/>
        <label>2</label>
    </ligand>
</feature>
<keyword evidence="19" id="KW-1185">Reference proteome</keyword>
<dbReference type="PRINTS" id="PR00625">
    <property type="entry name" value="JDOMAIN"/>
</dbReference>
<keyword evidence="9 14" id="KW-0346">Stress response</keyword>
<evidence type="ECO:0000256" key="2">
    <source>
        <dbReference type="ARBA" id="ARBA00011738"/>
    </source>
</evidence>
<evidence type="ECO:0000256" key="1">
    <source>
        <dbReference type="ARBA" id="ARBA00004496"/>
    </source>
</evidence>
<dbReference type="KEGG" id="kak:Kalk_06920"/>
<dbReference type="SUPFAM" id="SSF57938">
    <property type="entry name" value="DnaJ/Hsp40 cysteine-rich domain"/>
    <property type="match status" value="1"/>
</dbReference>
<feature type="repeat" description="CXXCXGXG motif" evidence="14">
    <location>
        <begin position="203"/>
        <end position="210"/>
    </location>
</feature>
<dbReference type="RefSeq" id="WP_101893493.1">
    <property type="nucleotide sequence ID" value="NZ_CP022684.1"/>
</dbReference>
<evidence type="ECO:0000256" key="7">
    <source>
        <dbReference type="ARBA" id="ARBA00022771"/>
    </source>
</evidence>
<comment type="subunit">
    <text evidence="2 14">Homodimer.</text>
</comment>
<dbReference type="Gene3D" id="2.60.260.20">
    <property type="entry name" value="Urease metallochaperone UreE, N-terminal domain"/>
    <property type="match status" value="2"/>
</dbReference>
<keyword evidence="3 14" id="KW-0963">Cytoplasm</keyword>
<dbReference type="InterPro" id="IPR036410">
    <property type="entry name" value="HSP_DnaJ_Cys-rich_dom_sf"/>
</dbReference>
<dbReference type="GO" id="GO:0005524">
    <property type="term" value="F:ATP binding"/>
    <property type="evidence" value="ECO:0007669"/>
    <property type="project" value="InterPro"/>
</dbReference>
<dbReference type="NCBIfam" id="NF008035">
    <property type="entry name" value="PRK10767.1"/>
    <property type="match status" value="1"/>
</dbReference>
<keyword evidence="7 14" id="KW-0863">Zinc-finger</keyword>
<dbReference type="SUPFAM" id="SSF49493">
    <property type="entry name" value="HSP40/DnaJ peptide-binding domain"/>
    <property type="match status" value="2"/>
</dbReference>
<evidence type="ECO:0000256" key="5">
    <source>
        <dbReference type="ARBA" id="ARBA00022723"/>
    </source>
</evidence>
<comment type="similarity">
    <text evidence="12 14">Belongs to the DnaJ family.</text>
</comment>
<dbReference type="CDD" id="cd10719">
    <property type="entry name" value="DnaJ_zf"/>
    <property type="match status" value="1"/>
</dbReference>
<evidence type="ECO:0000256" key="14">
    <source>
        <dbReference type="HAMAP-Rule" id="MF_01152"/>
    </source>
</evidence>
<sequence length="380" mass="40971">MSKRDFYEVLGVSKSAEAPEIKKAYRKLAMKFHPDRNPDDKEAEAKFKEASEAYEVLSDEQKRAAYDQYGHAGVDPNMGGGGFHAGAGGASFSDIFGDVFGDIFGGGGAGGRGGSRHNRGSDLRYTLELDLEEAVKGTSVEIRVPTMVHCDTCDGSGAKKGTSPVSCTTCGGVGQVRMQQGFFSVQQTCPACRGQGKIIKDPCSDCHGQGRKEKRKTLSVKIPPGVDTGDRIRLAGEGEAGMNGGPAGDLYVQVAVRDHSIFRREGKDLYTEVPISFVDAALGGELEVPTLDGRVKLKIPTETQTGKLFRLRGKGVTPVRGGNAGDLLCRVIIETPVNLSKEQKELLKQFQESLEKEGHRQSPKKSGWFDGVKSFFDDML</sequence>
<dbReference type="InterPro" id="IPR008971">
    <property type="entry name" value="HSP40/DnaJ_pept-bd"/>
</dbReference>
<evidence type="ECO:0000313" key="19">
    <source>
        <dbReference type="Proteomes" id="UP000235116"/>
    </source>
</evidence>
<accession>A0A2K9LIU4</accession>
<evidence type="ECO:0000256" key="12">
    <source>
        <dbReference type="ARBA" id="ARBA00061004"/>
    </source>
</evidence>
<dbReference type="GO" id="GO:0031072">
    <property type="term" value="F:heat shock protein binding"/>
    <property type="evidence" value="ECO:0007669"/>
    <property type="project" value="InterPro"/>
</dbReference>
<keyword evidence="10 14" id="KW-0143">Chaperone</keyword>
<dbReference type="SMART" id="SM00271">
    <property type="entry name" value="DnaJ"/>
    <property type="match status" value="1"/>
</dbReference>
<dbReference type="FunFam" id="1.10.287.110:FF:000034">
    <property type="entry name" value="Chaperone protein DnaJ"/>
    <property type="match status" value="1"/>
</dbReference>
<keyword evidence="8 14" id="KW-0862">Zinc</keyword>
<gene>
    <name evidence="14 18" type="primary">dnaJ</name>
    <name evidence="18" type="ORF">Kalk_06920</name>
</gene>
<proteinExistence type="inferred from homology"/>
<dbReference type="InterPro" id="IPR001305">
    <property type="entry name" value="HSP_DnaJ_Cys-rich_dom"/>
</dbReference>
<dbReference type="InterPro" id="IPR002939">
    <property type="entry name" value="DnaJ_C"/>
</dbReference>
<evidence type="ECO:0000256" key="8">
    <source>
        <dbReference type="ARBA" id="ARBA00022833"/>
    </source>
</evidence>
<feature type="binding site" evidence="14">
    <location>
        <position position="189"/>
    </location>
    <ligand>
        <name>Zn(2+)</name>
        <dbReference type="ChEBI" id="CHEBI:29105"/>
        <label>2</label>
    </ligand>
</feature>
<dbReference type="InterPro" id="IPR012724">
    <property type="entry name" value="DnaJ"/>
</dbReference>
<dbReference type="Proteomes" id="UP000235116">
    <property type="component" value="Chromosome"/>
</dbReference>
<feature type="repeat" description="CXXCXGXG motif" evidence="14">
    <location>
        <begin position="150"/>
        <end position="157"/>
    </location>
</feature>
<dbReference type="EMBL" id="CP022684">
    <property type="protein sequence ID" value="AUM12157.1"/>
    <property type="molecule type" value="Genomic_DNA"/>
</dbReference>
<evidence type="ECO:0000259" key="17">
    <source>
        <dbReference type="PROSITE" id="PS51188"/>
    </source>
</evidence>
<evidence type="ECO:0000256" key="3">
    <source>
        <dbReference type="ARBA" id="ARBA00022490"/>
    </source>
</evidence>
<dbReference type="GO" id="GO:0005737">
    <property type="term" value="C:cytoplasm"/>
    <property type="evidence" value="ECO:0007669"/>
    <property type="project" value="UniProtKB-SubCell"/>
</dbReference>
<dbReference type="GO" id="GO:0042026">
    <property type="term" value="P:protein refolding"/>
    <property type="evidence" value="ECO:0007669"/>
    <property type="project" value="TreeGrafter"/>
</dbReference>
<evidence type="ECO:0000256" key="6">
    <source>
        <dbReference type="ARBA" id="ARBA00022737"/>
    </source>
</evidence>
<dbReference type="PANTHER" id="PTHR43096">
    <property type="entry name" value="DNAJ HOMOLOG 1, MITOCHONDRIAL-RELATED"/>
    <property type="match status" value="1"/>
</dbReference>
<feature type="domain" description="J" evidence="16">
    <location>
        <begin position="5"/>
        <end position="70"/>
    </location>
</feature>
<dbReference type="PROSITE" id="PS00636">
    <property type="entry name" value="DNAJ_1"/>
    <property type="match status" value="1"/>
</dbReference>
<comment type="domain">
    <text evidence="14">The J domain is necessary and sufficient to stimulate DnaK ATPase activity. Zinc center 1 plays an important role in the autonomous, DnaK-independent chaperone activity of DnaJ. Zinc center 2 is essential for interaction with DnaK and for DnaJ activity.</text>
</comment>
<dbReference type="GO" id="GO:0006260">
    <property type="term" value="P:DNA replication"/>
    <property type="evidence" value="ECO:0007669"/>
    <property type="project" value="UniProtKB-KW"/>
</dbReference>
<feature type="domain" description="CR-type" evidence="17">
    <location>
        <begin position="137"/>
        <end position="215"/>
    </location>
</feature>
<evidence type="ECO:0000256" key="9">
    <source>
        <dbReference type="ARBA" id="ARBA00023016"/>
    </source>
</evidence>
<feature type="zinc finger region" description="CR-type" evidence="15">
    <location>
        <begin position="137"/>
        <end position="215"/>
    </location>
</feature>
<feature type="binding site" evidence="14">
    <location>
        <position position="206"/>
    </location>
    <ligand>
        <name>Zn(2+)</name>
        <dbReference type="ChEBI" id="CHEBI:29105"/>
        <label>1</label>
    </ligand>
</feature>
<dbReference type="SUPFAM" id="SSF46565">
    <property type="entry name" value="Chaperone J-domain"/>
    <property type="match status" value="1"/>
</dbReference>
<feature type="binding site" evidence="14">
    <location>
        <position position="167"/>
    </location>
    <ligand>
        <name>Zn(2+)</name>
        <dbReference type="ChEBI" id="CHEBI:29105"/>
        <label>2</label>
    </ligand>
</feature>
<name>A0A2K9LIU4_9GAMM</name>
<dbReference type="Pfam" id="PF00684">
    <property type="entry name" value="DnaJ_CXXCXGXG"/>
    <property type="match status" value="1"/>
</dbReference>
<dbReference type="GO" id="GO:0051082">
    <property type="term" value="F:unfolded protein binding"/>
    <property type="evidence" value="ECO:0007669"/>
    <property type="project" value="UniProtKB-UniRule"/>
</dbReference>
<dbReference type="FunFam" id="2.10.230.10:FF:000002">
    <property type="entry name" value="Molecular chaperone DnaJ"/>
    <property type="match status" value="1"/>
</dbReference>
<comment type="function">
    <text evidence="11 14">Participates actively in the response to hyperosmotic and heat shock by preventing the aggregation of stress-denatured proteins and by disaggregating proteins, also in an autonomous, DnaK-independent fashion. Unfolded proteins bind initially to DnaJ; upon interaction with the DnaJ-bound protein, DnaK hydrolyzes its bound ATP, resulting in the formation of a stable complex. GrpE releases ADP from DnaK; ATP binding to DnaK triggers the release of the substrate protein, thus completing the reaction cycle. Several rounds of ATP-dependent interactions between DnaJ, DnaK and GrpE are required for fully efficient folding. Also involved, together with DnaK and GrpE, in the DNA replication of plasmids through activation of initiation proteins.</text>
</comment>
<keyword evidence="4 14" id="KW-0235">DNA replication</keyword>
<feature type="repeat" description="CXXCXGXG motif" evidence="14">
    <location>
        <begin position="189"/>
        <end position="196"/>
    </location>
</feature>
<comment type="cofactor">
    <cofactor evidence="14">
        <name>Zn(2+)</name>
        <dbReference type="ChEBI" id="CHEBI:29105"/>
    </cofactor>
    <text evidence="14">Binds 2 Zn(2+) ions per monomer.</text>
</comment>
<organism evidence="18 19">
    <name type="scientific">Ketobacter alkanivorans</name>
    <dbReference type="NCBI Taxonomy" id="1917421"/>
    <lineage>
        <taxon>Bacteria</taxon>
        <taxon>Pseudomonadati</taxon>
        <taxon>Pseudomonadota</taxon>
        <taxon>Gammaproteobacteria</taxon>
        <taxon>Pseudomonadales</taxon>
        <taxon>Ketobacteraceae</taxon>
        <taxon>Ketobacter</taxon>
    </lineage>
</organism>
<dbReference type="InterPro" id="IPR036869">
    <property type="entry name" value="J_dom_sf"/>
</dbReference>
<dbReference type="PANTHER" id="PTHR43096:SF48">
    <property type="entry name" value="CHAPERONE PROTEIN DNAJ"/>
    <property type="match status" value="1"/>
</dbReference>